<organism evidence="2 3">
    <name type="scientific">Blautia obeum</name>
    <dbReference type="NCBI Taxonomy" id="40520"/>
    <lineage>
        <taxon>Bacteria</taxon>
        <taxon>Bacillati</taxon>
        <taxon>Bacillota</taxon>
        <taxon>Clostridia</taxon>
        <taxon>Lachnospirales</taxon>
        <taxon>Lachnospiraceae</taxon>
        <taxon>Blautia</taxon>
    </lineage>
</organism>
<dbReference type="RefSeq" id="WP_117739727.1">
    <property type="nucleotide sequence ID" value="NZ_QSUB01000012.1"/>
</dbReference>
<proteinExistence type="predicted"/>
<dbReference type="InterPro" id="IPR043743">
    <property type="entry name" value="DUF5688"/>
</dbReference>
<gene>
    <name evidence="2" type="ORF">DXB81_17060</name>
</gene>
<sequence>MMNFKEFQNYIKDNIKEYLPGSYENADISFNEQIRNNDIHLTGITIRRGNEMTATNIYLNDFFEAYQNGKDLDEIVGDLADKRIEMEIPFSGKDLMGKLSDYEKAKKNLEIRLCDKEENIGMLKQQVHTEHGDFAATYHIVMGELEGGKASVAVTPWLMKKWGIAVDQLHQAALQSDREKGATFMDMDFMVMNFMGFAPEPSNLLDTPDGTMEYEGDGPGMYCLRHGEEMEGASLILQDDIMQKIGELMGGNYYILPSSIHEVLVIPENAGLTTRELSDMVHEINQTEVMEVDRLSDKVQFYDREAAVIENAEKRDARLAAQKQEVTTGKKSIHSRLGEKKQKTSERKSDGKSVNKEQVTL</sequence>
<evidence type="ECO:0000256" key="1">
    <source>
        <dbReference type="SAM" id="MobiDB-lite"/>
    </source>
</evidence>
<comment type="caution">
    <text evidence="2">The sequence shown here is derived from an EMBL/GenBank/DDBJ whole genome shotgun (WGS) entry which is preliminary data.</text>
</comment>
<dbReference type="AlphaFoldDB" id="A0A3E5A1R0"/>
<dbReference type="Proteomes" id="UP000261222">
    <property type="component" value="Unassembled WGS sequence"/>
</dbReference>
<name>A0A3E5A1R0_9FIRM</name>
<dbReference type="Pfam" id="PF18941">
    <property type="entry name" value="DUF5688"/>
    <property type="match status" value="1"/>
</dbReference>
<evidence type="ECO:0000313" key="2">
    <source>
        <dbReference type="EMBL" id="RGN01932.1"/>
    </source>
</evidence>
<feature type="region of interest" description="Disordered" evidence="1">
    <location>
        <begin position="320"/>
        <end position="361"/>
    </location>
</feature>
<dbReference type="EMBL" id="QSUB01000012">
    <property type="protein sequence ID" value="RGN01932.1"/>
    <property type="molecule type" value="Genomic_DNA"/>
</dbReference>
<reference evidence="2 3" key="1">
    <citation type="submission" date="2018-08" db="EMBL/GenBank/DDBJ databases">
        <title>A genome reference for cultivated species of the human gut microbiota.</title>
        <authorList>
            <person name="Zou Y."/>
            <person name="Xue W."/>
            <person name="Luo G."/>
        </authorList>
    </citation>
    <scope>NUCLEOTIDE SEQUENCE [LARGE SCALE GENOMIC DNA]</scope>
    <source>
        <strain evidence="2 3">OM06-11AA</strain>
    </source>
</reference>
<feature type="compositionally biased region" description="Basic and acidic residues" evidence="1">
    <location>
        <begin position="336"/>
        <end position="355"/>
    </location>
</feature>
<accession>A0A3E5A1R0</accession>
<evidence type="ECO:0000313" key="3">
    <source>
        <dbReference type="Proteomes" id="UP000261222"/>
    </source>
</evidence>
<protein>
    <submittedName>
        <fullName evidence="2">Uncharacterized protein</fullName>
    </submittedName>
</protein>